<evidence type="ECO:0000313" key="2">
    <source>
        <dbReference type="Proteomes" id="UP000583800"/>
    </source>
</evidence>
<name>A0A7X0CBG6_9ACTN</name>
<protein>
    <submittedName>
        <fullName evidence="1">Uncharacterized protein (TIGR02453 family)</fullName>
    </submittedName>
</protein>
<dbReference type="EMBL" id="JACHJB010000005">
    <property type="protein sequence ID" value="MBB6352105.1"/>
    <property type="molecule type" value="Genomic_DNA"/>
</dbReference>
<dbReference type="PANTHER" id="PTHR36452">
    <property type="entry name" value="CHROMOSOME 12, WHOLE GENOME SHOTGUN SEQUENCE"/>
    <property type="match status" value="1"/>
</dbReference>
<keyword evidence="2" id="KW-1185">Reference proteome</keyword>
<evidence type="ECO:0000313" key="1">
    <source>
        <dbReference type="EMBL" id="MBB6352105.1"/>
    </source>
</evidence>
<dbReference type="NCBIfam" id="TIGR02453">
    <property type="entry name" value="TIGR02453 family protein"/>
    <property type="match status" value="1"/>
</dbReference>
<gene>
    <name evidence="1" type="ORF">FHU36_008701</name>
</gene>
<dbReference type="PIRSF" id="PIRSF028451">
    <property type="entry name" value="UCP028451"/>
    <property type="match status" value="1"/>
</dbReference>
<comment type="caution">
    <text evidence="1">The sequence shown here is derived from an EMBL/GenBank/DDBJ whole genome shotgun (WGS) entry which is preliminary data.</text>
</comment>
<dbReference type="InterPro" id="IPR012808">
    <property type="entry name" value="CHP02453"/>
</dbReference>
<dbReference type="Pfam" id="PF09365">
    <property type="entry name" value="DUF2461"/>
    <property type="match status" value="1"/>
</dbReference>
<reference evidence="1 2" key="1">
    <citation type="submission" date="2020-08" db="EMBL/GenBank/DDBJ databases">
        <title>Sequencing the genomes of 1000 actinobacteria strains.</title>
        <authorList>
            <person name="Klenk H.-P."/>
        </authorList>
    </citation>
    <scope>NUCLEOTIDE SEQUENCE [LARGE SCALE GENOMIC DNA]</scope>
    <source>
        <strain evidence="1 2">DSM 45913</strain>
    </source>
</reference>
<dbReference type="AlphaFoldDB" id="A0A7X0CBG6"/>
<dbReference type="PANTHER" id="PTHR36452:SF1">
    <property type="entry name" value="DUF2461 DOMAIN-CONTAINING PROTEIN"/>
    <property type="match status" value="1"/>
</dbReference>
<dbReference type="RefSeq" id="WP_185089853.1">
    <property type="nucleotide sequence ID" value="NZ_JACHJB010000005.1"/>
</dbReference>
<dbReference type="InterPro" id="IPR015996">
    <property type="entry name" value="UCP028451"/>
</dbReference>
<proteinExistence type="predicted"/>
<dbReference type="Proteomes" id="UP000583800">
    <property type="component" value="Unassembled WGS sequence"/>
</dbReference>
<organism evidence="1 2">
    <name type="scientific">Nonomuraea muscovyensis</name>
    <dbReference type="NCBI Taxonomy" id="1124761"/>
    <lineage>
        <taxon>Bacteria</taxon>
        <taxon>Bacillati</taxon>
        <taxon>Actinomycetota</taxon>
        <taxon>Actinomycetes</taxon>
        <taxon>Streptosporangiales</taxon>
        <taxon>Streptosporangiaceae</taxon>
        <taxon>Nonomuraea</taxon>
    </lineage>
</organism>
<accession>A0A7X0CBG6</accession>
<sequence>MSFDGIPRKAYDFYKELEGDNTKEFWHARKETYDTCVREPLQALLAELEDEFGPAKLFRPQRDTRFSKDKSPYKAEQTASVAVEGSVGYYLQLEAAGLYVGAGFHAFGGDDTARYRAAVADDEAGAELATITERLTKDGFDLVGERVKTRPRGYPADHPRLDLLRFSSLGAERRIPKSRATGKQALTAVRDDWRRLRPLVEWLVAHAAHGRPAS</sequence>